<evidence type="ECO:0000313" key="2">
    <source>
        <dbReference type="Proteomes" id="UP001458880"/>
    </source>
</evidence>
<sequence>MFNVVTKELISAKILIPYSNKLPLILATVASPKGIGAVILSNKLPLILATVASPKGIGAVILHITITSLTEKLRPLYGTGRNSSHTLPALLTLITDNQPLRRIFHPNKGLPSTPTIRLPHYASYMYVFNYENKHRKPTIRLPHYASYMYVFNYENKHRKTQLHRNAYLIQRKVTIM</sequence>
<dbReference type="Proteomes" id="UP001458880">
    <property type="component" value="Unassembled WGS sequence"/>
</dbReference>
<dbReference type="EMBL" id="JASPKY010000018">
    <property type="protein sequence ID" value="KAK9752799.1"/>
    <property type="molecule type" value="Genomic_DNA"/>
</dbReference>
<name>A0AAW1N2H1_POPJA</name>
<proteinExistence type="predicted"/>
<reference evidence="1 2" key="1">
    <citation type="journal article" date="2024" name="BMC Genomics">
        <title>De novo assembly and annotation of Popillia japonica's genome with initial clues to its potential as an invasive pest.</title>
        <authorList>
            <person name="Cucini C."/>
            <person name="Boschi S."/>
            <person name="Funari R."/>
            <person name="Cardaioli E."/>
            <person name="Iannotti N."/>
            <person name="Marturano G."/>
            <person name="Paoli F."/>
            <person name="Bruttini M."/>
            <person name="Carapelli A."/>
            <person name="Frati F."/>
            <person name="Nardi F."/>
        </authorList>
    </citation>
    <scope>NUCLEOTIDE SEQUENCE [LARGE SCALE GENOMIC DNA]</scope>
    <source>
        <strain evidence="1">DMR45628</strain>
    </source>
</reference>
<gene>
    <name evidence="1" type="ORF">QE152_g3986</name>
</gene>
<keyword evidence="2" id="KW-1185">Reference proteome</keyword>
<evidence type="ECO:0000313" key="1">
    <source>
        <dbReference type="EMBL" id="KAK9752799.1"/>
    </source>
</evidence>
<comment type="caution">
    <text evidence="1">The sequence shown here is derived from an EMBL/GenBank/DDBJ whole genome shotgun (WGS) entry which is preliminary data.</text>
</comment>
<accession>A0AAW1N2H1</accession>
<dbReference type="AlphaFoldDB" id="A0AAW1N2H1"/>
<protein>
    <submittedName>
        <fullName evidence="1">Uncharacterized protein</fullName>
    </submittedName>
</protein>
<organism evidence="1 2">
    <name type="scientific">Popillia japonica</name>
    <name type="common">Japanese beetle</name>
    <dbReference type="NCBI Taxonomy" id="7064"/>
    <lineage>
        <taxon>Eukaryota</taxon>
        <taxon>Metazoa</taxon>
        <taxon>Ecdysozoa</taxon>
        <taxon>Arthropoda</taxon>
        <taxon>Hexapoda</taxon>
        <taxon>Insecta</taxon>
        <taxon>Pterygota</taxon>
        <taxon>Neoptera</taxon>
        <taxon>Endopterygota</taxon>
        <taxon>Coleoptera</taxon>
        <taxon>Polyphaga</taxon>
        <taxon>Scarabaeiformia</taxon>
        <taxon>Scarabaeidae</taxon>
        <taxon>Rutelinae</taxon>
        <taxon>Popillia</taxon>
    </lineage>
</organism>